<dbReference type="AlphaFoldDB" id="A0A366DE80"/>
<dbReference type="EMBL" id="QNRE01000009">
    <property type="protein sequence ID" value="RBO88360.1"/>
    <property type="molecule type" value="Genomic_DNA"/>
</dbReference>
<keyword evidence="3" id="KW-1185">Reference proteome</keyword>
<gene>
    <name evidence="2" type="ORF">DFR74_109128</name>
</gene>
<dbReference type="InterPro" id="IPR036514">
    <property type="entry name" value="SGNH_hydro_sf"/>
</dbReference>
<protein>
    <submittedName>
        <fullName evidence="2">Lysophospholipase L1-like esterase</fullName>
    </submittedName>
</protein>
<dbReference type="InterPro" id="IPR053140">
    <property type="entry name" value="GDSL_Rv0518-like"/>
</dbReference>
<dbReference type="Gene3D" id="3.40.50.1110">
    <property type="entry name" value="SGNH hydrolase"/>
    <property type="match status" value="1"/>
</dbReference>
<proteinExistence type="predicted"/>
<dbReference type="RefSeq" id="WP_067511987.1">
    <property type="nucleotide sequence ID" value="NZ_CP107943.1"/>
</dbReference>
<feature type="domain" description="SGNH hydrolase-type esterase" evidence="1">
    <location>
        <begin position="35"/>
        <end position="210"/>
    </location>
</feature>
<dbReference type="Pfam" id="PF13472">
    <property type="entry name" value="Lipase_GDSL_2"/>
    <property type="match status" value="1"/>
</dbReference>
<dbReference type="InterPro" id="IPR013830">
    <property type="entry name" value="SGNH_hydro"/>
</dbReference>
<reference evidence="2 3" key="1">
    <citation type="submission" date="2018-06" db="EMBL/GenBank/DDBJ databases">
        <title>Genomic Encyclopedia of Type Strains, Phase IV (KMG-IV): sequencing the most valuable type-strain genomes for metagenomic binning, comparative biology and taxonomic classification.</title>
        <authorList>
            <person name="Goeker M."/>
        </authorList>
    </citation>
    <scope>NUCLEOTIDE SEQUENCE [LARGE SCALE GENOMIC DNA]</scope>
    <source>
        <strain evidence="2 3">DSM 44599</strain>
    </source>
</reference>
<dbReference type="PANTHER" id="PTHR43784">
    <property type="entry name" value="GDSL-LIKE LIPASE/ACYLHYDROLASE, PUTATIVE (AFU_ORTHOLOGUE AFUA_2G00820)-RELATED"/>
    <property type="match status" value="1"/>
</dbReference>
<dbReference type="PANTHER" id="PTHR43784:SF2">
    <property type="entry name" value="GDSL-LIKE LIPASE_ACYLHYDROLASE, PUTATIVE (AFU_ORTHOLOGUE AFUA_2G00820)-RELATED"/>
    <property type="match status" value="1"/>
</dbReference>
<accession>A0A366DE80</accession>
<organism evidence="2 3">
    <name type="scientific">Nocardia puris</name>
    <dbReference type="NCBI Taxonomy" id="208602"/>
    <lineage>
        <taxon>Bacteria</taxon>
        <taxon>Bacillati</taxon>
        <taxon>Actinomycetota</taxon>
        <taxon>Actinomycetes</taxon>
        <taxon>Mycobacteriales</taxon>
        <taxon>Nocardiaceae</taxon>
        <taxon>Nocardia</taxon>
    </lineage>
</organism>
<dbReference type="OrthoDB" id="3474033at2"/>
<sequence>MTRDIPRTEADDPMVLSPYTARALLLDAPWRRFAVLGDSIAEGVGDPRPGYADGGWAKRVAGALRAAHPDTAYLNTGLRGATSAQVRAEQLGAVLDFAPDLVHVTCGGNDLFLAGAGLETVRANLDAIYAALARTGAQLSTFTVADVWDSDRMAPMRPMRAPMAALNDIIRDLAARYDAVLVDFWEHPLRLRTDLMSDDLIHFAASGHAVVATEVVRALAQRAAVPTG</sequence>
<name>A0A366DE80_9NOCA</name>
<dbReference type="CDD" id="cd01832">
    <property type="entry name" value="SGNH_hydrolase_like_1"/>
    <property type="match status" value="1"/>
</dbReference>
<dbReference type="STRING" id="1210090.GCA_001613185_05134"/>
<comment type="caution">
    <text evidence="2">The sequence shown here is derived from an EMBL/GenBank/DDBJ whole genome shotgun (WGS) entry which is preliminary data.</text>
</comment>
<evidence type="ECO:0000313" key="2">
    <source>
        <dbReference type="EMBL" id="RBO88360.1"/>
    </source>
</evidence>
<evidence type="ECO:0000259" key="1">
    <source>
        <dbReference type="Pfam" id="PF13472"/>
    </source>
</evidence>
<evidence type="ECO:0000313" key="3">
    <source>
        <dbReference type="Proteomes" id="UP000252586"/>
    </source>
</evidence>
<dbReference type="Proteomes" id="UP000252586">
    <property type="component" value="Unassembled WGS sequence"/>
</dbReference>
<dbReference type="SUPFAM" id="SSF52266">
    <property type="entry name" value="SGNH hydrolase"/>
    <property type="match status" value="1"/>
</dbReference>